<gene>
    <name evidence="3" type="ORF">GSLYS_00021936001</name>
</gene>
<protein>
    <submittedName>
        <fullName evidence="3">Uncharacterized protein</fullName>
    </submittedName>
</protein>
<organism evidence="3 4">
    <name type="scientific">Lymnaea stagnalis</name>
    <name type="common">Great pond snail</name>
    <name type="synonym">Helix stagnalis</name>
    <dbReference type="NCBI Taxonomy" id="6523"/>
    <lineage>
        <taxon>Eukaryota</taxon>
        <taxon>Metazoa</taxon>
        <taxon>Spiralia</taxon>
        <taxon>Lophotrochozoa</taxon>
        <taxon>Mollusca</taxon>
        <taxon>Gastropoda</taxon>
        <taxon>Heterobranchia</taxon>
        <taxon>Euthyneura</taxon>
        <taxon>Panpulmonata</taxon>
        <taxon>Hygrophila</taxon>
        <taxon>Lymnaeoidea</taxon>
        <taxon>Lymnaeidae</taxon>
        <taxon>Lymnaea</taxon>
    </lineage>
</organism>
<dbReference type="AlphaFoldDB" id="A0AAV2ITT7"/>
<feature type="compositionally biased region" description="Basic and acidic residues" evidence="1">
    <location>
        <begin position="71"/>
        <end position="80"/>
    </location>
</feature>
<feature type="compositionally biased region" description="Basic and acidic residues" evidence="1">
    <location>
        <begin position="148"/>
        <end position="157"/>
    </location>
</feature>
<sequence length="157" mass="16745">MTICFHLSGCEYGDLASGCVPDMCAPTSAGRNSCCETCNLGTPFRKSAQKTLPASTRTEQEDANMTNVNGTDDKGNKIETDPPGESGISPLVIALPMVVLLCLACYGASNFFRKKKPRPPPSRIQVDLLTFAPEPRKETALTVDAEESESKGESGNV</sequence>
<keyword evidence="2" id="KW-0812">Transmembrane</keyword>
<dbReference type="Proteomes" id="UP001497497">
    <property type="component" value="Unassembled WGS sequence"/>
</dbReference>
<reference evidence="3 4" key="1">
    <citation type="submission" date="2024-04" db="EMBL/GenBank/DDBJ databases">
        <authorList>
            <consortium name="Genoscope - CEA"/>
            <person name="William W."/>
        </authorList>
    </citation>
    <scope>NUCLEOTIDE SEQUENCE [LARGE SCALE GENOMIC DNA]</scope>
</reference>
<feature type="region of interest" description="Disordered" evidence="1">
    <location>
        <begin position="49"/>
        <end position="83"/>
    </location>
</feature>
<proteinExistence type="predicted"/>
<feature type="compositionally biased region" description="Polar residues" evidence="1">
    <location>
        <begin position="49"/>
        <end position="70"/>
    </location>
</feature>
<comment type="caution">
    <text evidence="3">The sequence shown here is derived from an EMBL/GenBank/DDBJ whole genome shotgun (WGS) entry which is preliminary data.</text>
</comment>
<evidence type="ECO:0000256" key="2">
    <source>
        <dbReference type="SAM" id="Phobius"/>
    </source>
</evidence>
<evidence type="ECO:0000313" key="3">
    <source>
        <dbReference type="EMBL" id="CAL1548619.1"/>
    </source>
</evidence>
<keyword evidence="2" id="KW-0472">Membrane</keyword>
<feature type="region of interest" description="Disordered" evidence="1">
    <location>
        <begin position="130"/>
        <end position="157"/>
    </location>
</feature>
<evidence type="ECO:0000313" key="4">
    <source>
        <dbReference type="Proteomes" id="UP001497497"/>
    </source>
</evidence>
<dbReference type="EMBL" id="CAXITT010001488">
    <property type="protein sequence ID" value="CAL1548619.1"/>
    <property type="molecule type" value="Genomic_DNA"/>
</dbReference>
<accession>A0AAV2ITT7</accession>
<keyword evidence="2" id="KW-1133">Transmembrane helix</keyword>
<evidence type="ECO:0000256" key="1">
    <source>
        <dbReference type="SAM" id="MobiDB-lite"/>
    </source>
</evidence>
<name>A0AAV2ITT7_LYMST</name>
<keyword evidence="4" id="KW-1185">Reference proteome</keyword>
<feature type="transmembrane region" description="Helical" evidence="2">
    <location>
        <begin position="88"/>
        <end position="108"/>
    </location>
</feature>